<dbReference type="PANTHER" id="PTHR22576:SF37">
    <property type="entry name" value="MUCOSA-ASSOCIATED LYMPHOID TISSUE LYMPHOMA TRANSLOCATION PROTEIN 1"/>
    <property type="match status" value="1"/>
</dbReference>
<feature type="coiled-coil region" evidence="1">
    <location>
        <begin position="172"/>
        <end position="279"/>
    </location>
</feature>
<dbReference type="InterPro" id="IPR011600">
    <property type="entry name" value="Pept_C14_caspase"/>
</dbReference>
<dbReference type="AlphaFoldDB" id="A0A1Y2K2Q5"/>
<feature type="domain" description="Peptidase C14 caspase" evidence="2">
    <location>
        <begin position="289"/>
        <end position="501"/>
    </location>
</feature>
<dbReference type="GO" id="GO:0006508">
    <property type="term" value="P:proteolysis"/>
    <property type="evidence" value="ECO:0007669"/>
    <property type="project" value="InterPro"/>
</dbReference>
<protein>
    <submittedName>
        <fullName evidence="3">Putative peptidase C14 caspase catalytic subunit p20</fullName>
    </submittedName>
</protein>
<proteinExistence type="predicted"/>
<evidence type="ECO:0000259" key="2">
    <source>
        <dbReference type="Pfam" id="PF00656"/>
    </source>
</evidence>
<sequence length="519" mass="57111">MRVLPAKSAAPVLINYNGDTLSNPYPGVQYDYQQSLVRNALPTLQRYFQAQPEGKQPLPTLELQLSELDAYFKIAKVKAAFYGTLIKVGLKLEAKLRAPDGRVIDAFSVERGVNHKPEMDIMPPVLPKADQPLPQALNAVVAWLFESPRIMAALSTPPGMWGRAAGSSAALETHLQSRESALREQVAQLKQQVSQQQAAAQQQAELEASRQAELQAQMREQVRQALARERAELRAKLETEAQARRAQEAQAKAQAEAQRQQAAQLAAQQAKQRQEAKRQAMLRSLGRYHALVIGINDYQQGLSPLRTAVGDAQAVAEELKSSYGYDVQTLLNATRSDIVRALTAYRKTLTKQDNLLIYYAGHGWLDKAGDEGYWLPSDAGREDPTNWISNAFLTSVLKALQAKHVMVVADSCFSGKLVRGVRIEQKAPDYLQRLANKRARVVLAAGGLEPVLDAGGKGGHSVFASAFLEALRRNESVMEGSALFTAIRRPVALNADQTPEYADIRKAGHDGGDFLFVKR</sequence>
<dbReference type="EMBL" id="LVJN01000020">
    <property type="protein sequence ID" value="OSM01464.1"/>
    <property type="molecule type" value="Genomic_DNA"/>
</dbReference>
<dbReference type="PANTHER" id="PTHR22576">
    <property type="entry name" value="MUCOSA ASSOCIATED LYMPHOID TISSUE LYMPHOMA TRANSLOCATION PROTEIN 1/PARACASPASE"/>
    <property type="match status" value="1"/>
</dbReference>
<dbReference type="Pfam" id="PF00656">
    <property type="entry name" value="Peptidase_C14"/>
    <property type="match status" value="1"/>
</dbReference>
<evidence type="ECO:0000313" key="4">
    <source>
        <dbReference type="Proteomes" id="UP000194003"/>
    </source>
</evidence>
<dbReference type="SUPFAM" id="SSF52129">
    <property type="entry name" value="Caspase-like"/>
    <property type="match status" value="1"/>
</dbReference>
<dbReference type="GO" id="GO:0004197">
    <property type="term" value="F:cysteine-type endopeptidase activity"/>
    <property type="evidence" value="ECO:0007669"/>
    <property type="project" value="InterPro"/>
</dbReference>
<dbReference type="STRING" id="1434232.MAIT1_01431"/>
<dbReference type="InterPro" id="IPR029030">
    <property type="entry name" value="Caspase-like_dom_sf"/>
</dbReference>
<evidence type="ECO:0000313" key="3">
    <source>
        <dbReference type="EMBL" id="OSM01464.1"/>
    </source>
</evidence>
<keyword evidence="1" id="KW-0175">Coiled coil</keyword>
<dbReference type="InterPro" id="IPR052039">
    <property type="entry name" value="Caspase-related_regulators"/>
</dbReference>
<dbReference type="Proteomes" id="UP000194003">
    <property type="component" value="Unassembled WGS sequence"/>
</dbReference>
<accession>A0A1Y2K2Q5</accession>
<keyword evidence="4" id="KW-1185">Reference proteome</keyword>
<reference evidence="3 4" key="1">
    <citation type="journal article" date="2016" name="BMC Genomics">
        <title>Combined genomic and structural analyses of a cultured magnetotactic bacterium reveals its niche adaptation to a dynamic environment.</title>
        <authorList>
            <person name="Araujo A.C."/>
            <person name="Morillo V."/>
            <person name="Cypriano J."/>
            <person name="Teixeira L.C."/>
            <person name="Leao P."/>
            <person name="Lyra S."/>
            <person name="Almeida L.G."/>
            <person name="Bazylinski D.A."/>
            <person name="Vasconcellos A.T."/>
            <person name="Abreu F."/>
            <person name="Lins U."/>
        </authorList>
    </citation>
    <scope>NUCLEOTIDE SEQUENCE [LARGE SCALE GENOMIC DNA]</scope>
    <source>
        <strain evidence="3 4">IT-1</strain>
    </source>
</reference>
<evidence type="ECO:0000256" key="1">
    <source>
        <dbReference type="SAM" id="Coils"/>
    </source>
</evidence>
<organism evidence="3 4">
    <name type="scientific">Magnetofaba australis IT-1</name>
    <dbReference type="NCBI Taxonomy" id="1434232"/>
    <lineage>
        <taxon>Bacteria</taxon>
        <taxon>Pseudomonadati</taxon>
        <taxon>Pseudomonadota</taxon>
        <taxon>Magnetococcia</taxon>
        <taxon>Magnetococcales</taxon>
        <taxon>Magnetococcaceae</taxon>
        <taxon>Magnetofaba</taxon>
    </lineage>
</organism>
<dbReference type="Gene3D" id="3.40.50.1460">
    <property type="match status" value="1"/>
</dbReference>
<gene>
    <name evidence="3" type="ORF">MAIT1_01431</name>
</gene>
<name>A0A1Y2K2Q5_9PROT</name>
<comment type="caution">
    <text evidence="3">The sequence shown here is derived from an EMBL/GenBank/DDBJ whole genome shotgun (WGS) entry which is preliminary data.</text>
</comment>